<protein>
    <submittedName>
        <fullName evidence="2">Uncharacterized protein</fullName>
    </submittedName>
</protein>
<dbReference type="Proteomes" id="UP000265520">
    <property type="component" value="Unassembled WGS sequence"/>
</dbReference>
<evidence type="ECO:0000313" key="2">
    <source>
        <dbReference type="EMBL" id="MCI96267.1"/>
    </source>
</evidence>
<feature type="region of interest" description="Disordered" evidence="1">
    <location>
        <begin position="1"/>
        <end position="31"/>
    </location>
</feature>
<proteinExistence type="predicted"/>
<reference evidence="2 3" key="1">
    <citation type="journal article" date="2018" name="Front. Plant Sci.">
        <title>Red Clover (Trifolium pratense) and Zigzag Clover (T. medium) - A Picture of Genomic Similarities and Differences.</title>
        <authorList>
            <person name="Dluhosova J."/>
            <person name="Istvanek J."/>
            <person name="Nedelnik J."/>
            <person name="Repkova J."/>
        </authorList>
    </citation>
    <scope>NUCLEOTIDE SEQUENCE [LARGE SCALE GENOMIC DNA]</scope>
    <source>
        <strain evidence="3">cv. 10/8</strain>
        <tissue evidence="2">Leaf</tissue>
    </source>
</reference>
<comment type="caution">
    <text evidence="2">The sequence shown here is derived from an EMBL/GenBank/DDBJ whole genome shotgun (WGS) entry which is preliminary data.</text>
</comment>
<accession>A0A392W7C3</accession>
<dbReference type="EMBL" id="LXQA011410034">
    <property type="protein sequence ID" value="MCI96267.1"/>
    <property type="molecule type" value="Genomic_DNA"/>
</dbReference>
<evidence type="ECO:0000313" key="3">
    <source>
        <dbReference type="Proteomes" id="UP000265520"/>
    </source>
</evidence>
<keyword evidence="3" id="KW-1185">Reference proteome</keyword>
<sequence length="31" mass="3405">MRKSKVELGQGKGGELVGEETLELEDSSRIE</sequence>
<organism evidence="2 3">
    <name type="scientific">Trifolium medium</name>
    <dbReference type="NCBI Taxonomy" id="97028"/>
    <lineage>
        <taxon>Eukaryota</taxon>
        <taxon>Viridiplantae</taxon>
        <taxon>Streptophyta</taxon>
        <taxon>Embryophyta</taxon>
        <taxon>Tracheophyta</taxon>
        <taxon>Spermatophyta</taxon>
        <taxon>Magnoliopsida</taxon>
        <taxon>eudicotyledons</taxon>
        <taxon>Gunneridae</taxon>
        <taxon>Pentapetalae</taxon>
        <taxon>rosids</taxon>
        <taxon>fabids</taxon>
        <taxon>Fabales</taxon>
        <taxon>Fabaceae</taxon>
        <taxon>Papilionoideae</taxon>
        <taxon>50 kb inversion clade</taxon>
        <taxon>NPAAA clade</taxon>
        <taxon>Hologalegina</taxon>
        <taxon>IRL clade</taxon>
        <taxon>Trifolieae</taxon>
        <taxon>Trifolium</taxon>
    </lineage>
</organism>
<evidence type="ECO:0000256" key="1">
    <source>
        <dbReference type="SAM" id="MobiDB-lite"/>
    </source>
</evidence>
<name>A0A392W7C3_9FABA</name>
<feature type="non-terminal residue" evidence="2">
    <location>
        <position position="31"/>
    </location>
</feature>
<dbReference type="AlphaFoldDB" id="A0A392W7C3"/>